<evidence type="ECO:0000313" key="11">
    <source>
        <dbReference type="Proteomes" id="UP000749293"/>
    </source>
</evidence>
<feature type="compositionally biased region" description="Basic and acidic residues" evidence="8">
    <location>
        <begin position="169"/>
        <end position="183"/>
    </location>
</feature>
<accession>A0A9P4YYF7</accession>
<dbReference type="InterPro" id="IPR035979">
    <property type="entry name" value="RBD_domain_sf"/>
</dbReference>
<gene>
    <name evidence="10" type="ORF">GMORB2_5805</name>
</gene>
<sequence>MTKKSTKLAAAASAVDPTLDALFSTSAGPVQAPPRERYLEPKSREERPKHETEGDSERDEDSNNDDDDEALSEASGELDYDDGDDDQEIADEADEPTSAEEEEGEQEKPKKGRKRKRKDDDNAELEDRYMTRLSKEEDPEGAKRSEKRLRKAGGDGEDSQDEDASGPPPKHESLTDESKTAELEKADRTAFIANINSSAVSSKADKKALLAHLSSVLDAKAGEKIESMRFRSVAFSTGSMPKKAAYITKQIMEATTRSTNAYVVYPTAASVRRAAAELNGTEVLGRHIRVDSVSHPSPTDHRRCIFVGNLGFVDDESILEDTEDGKTVKKKRNKVPSDVEEGLWRTFSKEGKVENVRVVRDPHTRVGKGFAYVQFYDGNSVESALLQDGKKFPPMLPRALRVTRAKDPRKTNMAIERQRDKLNSRRADSQSKSTKYKQKFTPEEMSQAGRASKLLGRAGAAQQQHQRRPYNSNNNNNRGRHHHRSNDRNGAGADVDMSNIKTPQEIVFEGTRASSIKSARRQKDFKMAKKQKGKGGPGGRPAGRSSRRAAEWKKTKKD</sequence>
<feature type="compositionally biased region" description="Acidic residues" evidence="8">
    <location>
        <begin position="56"/>
        <end position="105"/>
    </location>
</feature>
<evidence type="ECO:0000256" key="8">
    <source>
        <dbReference type="SAM" id="MobiDB-lite"/>
    </source>
</evidence>
<dbReference type="SUPFAM" id="SSF54928">
    <property type="entry name" value="RNA-binding domain, RBD"/>
    <property type="match status" value="2"/>
</dbReference>
<feature type="compositionally biased region" description="Basic and acidic residues" evidence="8">
    <location>
        <begin position="34"/>
        <end position="55"/>
    </location>
</feature>
<dbReference type="AlphaFoldDB" id="A0A9P4YYF7"/>
<evidence type="ECO:0000256" key="4">
    <source>
        <dbReference type="ARBA" id="ARBA00015520"/>
    </source>
</evidence>
<dbReference type="GO" id="GO:0005730">
    <property type="term" value="C:nucleolus"/>
    <property type="evidence" value="ECO:0007669"/>
    <property type="project" value="UniProtKB-SubCell"/>
</dbReference>
<protein>
    <recommendedName>
        <fullName evidence="4">Nucleolar protein 12</fullName>
    </recommendedName>
</protein>
<dbReference type="SMART" id="SM00360">
    <property type="entry name" value="RRM"/>
    <property type="match status" value="2"/>
</dbReference>
<evidence type="ECO:0000256" key="1">
    <source>
        <dbReference type="ARBA" id="ARBA00002475"/>
    </source>
</evidence>
<dbReference type="PANTHER" id="PTHR23236:SF25">
    <property type="entry name" value="RNA-BINDING PROTEIN 34"/>
    <property type="match status" value="1"/>
</dbReference>
<feature type="domain" description="RRM" evidence="9">
    <location>
        <begin position="303"/>
        <end position="407"/>
    </location>
</feature>
<dbReference type="RefSeq" id="XP_035322741.1">
    <property type="nucleotide sequence ID" value="XM_035467775.1"/>
</dbReference>
<dbReference type="GeneID" id="55972030"/>
<comment type="caution">
    <text evidence="10">The sequence shown here is derived from an EMBL/GenBank/DDBJ whole genome shotgun (WGS) entry which is preliminary data.</text>
</comment>
<dbReference type="OrthoDB" id="442677at2759"/>
<keyword evidence="11" id="KW-1185">Reference proteome</keyword>
<dbReference type="GO" id="GO:0000463">
    <property type="term" value="P:maturation of LSU-rRNA from tricistronic rRNA transcript (SSU-rRNA, 5.8S rRNA, LSU-rRNA)"/>
    <property type="evidence" value="ECO:0007669"/>
    <property type="project" value="TreeGrafter"/>
</dbReference>
<dbReference type="Pfam" id="PF00076">
    <property type="entry name" value="RRM_1"/>
    <property type="match status" value="1"/>
</dbReference>
<dbReference type="CDD" id="cd12394">
    <property type="entry name" value="RRM1_RBM34"/>
    <property type="match status" value="1"/>
</dbReference>
<evidence type="ECO:0000256" key="6">
    <source>
        <dbReference type="ARBA" id="ARBA00023242"/>
    </source>
</evidence>
<keyword evidence="5 7" id="KW-0694">RNA-binding</keyword>
<evidence type="ECO:0000259" key="9">
    <source>
        <dbReference type="PROSITE" id="PS50102"/>
    </source>
</evidence>
<evidence type="ECO:0000313" key="10">
    <source>
        <dbReference type="EMBL" id="KAF4124089.1"/>
    </source>
</evidence>
<feature type="region of interest" description="Disordered" evidence="8">
    <location>
        <begin position="400"/>
        <end position="558"/>
    </location>
</feature>
<feature type="compositionally biased region" description="Basic and acidic residues" evidence="8">
    <location>
        <begin position="404"/>
        <end position="429"/>
    </location>
</feature>
<dbReference type="InterPro" id="IPR012677">
    <property type="entry name" value="Nucleotide-bd_a/b_plait_sf"/>
</dbReference>
<evidence type="ECO:0000256" key="2">
    <source>
        <dbReference type="ARBA" id="ARBA00004604"/>
    </source>
</evidence>
<comment type="subcellular location">
    <subcellularLocation>
        <location evidence="2">Nucleus</location>
        <location evidence="2">Nucleolus</location>
    </subcellularLocation>
</comment>
<reference evidence="10" key="1">
    <citation type="submission" date="2020-03" db="EMBL/GenBank/DDBJ databases">
        <title>Site-based positive gene gene selection in Geosmithia morbida across the United States reveals a broad range of putative effectors and factors for local host and environmental adapation.</title>
        <authorList>
            <person name="Onufrak A."/>
            <person name="Murdoch R.W."/>
            <person name="Gazis R."/>
            <person name="Huff M."/>
            <person name="Staton M."/>
            <person name="Klingeman W."/>
            <person name="Hadziabdic D."/>
        </authorList>
    </citation>
    <scope>NUCLEOTIDE SEQUENCE</scope>
    <source>
        <strain evidence="10">1262</strain>
    </source>
</reference>
<name>A0A9P4YYF7_9HYPO</name>
<feature type="region of interest" description="Disordered" evidence="8">
    <location>
        <begin position="1"/>
        <end position="183"/>
    </location>
</feature>
<feature type="compositionally biased region" description="Acidic residues" evidence="8">
    <location>
        <begin position="155"/>
        <end position="164"/>
    </location>
</feature>
<organism evidence="10 11">
    <name type="scientific">Geosmithia morbida</name>
    <dbReference type="NCBI Taxonomy" id="1094350"/>
    <lineage>
        <taxon>Eukaryota</taxon>
        <taxon>Fungi</taxon>
        <taxon>Dikarya</taxon>
        <taxon>Ascomycota</taxon>
        <taxon>Pezizomycotina</taxon>
        <taxon>Sordariomycetes</taxon>
        <taxon>Hypocreomycetidae</taxon>
        <taxon>Hypocreales</taxon>
        <taxon>Bionectriaceae</taxon>
        <taxon>Geosmithia</taxon>
    </lineage>
</organism>
<feature type="compositionally biased region" description="Basic and acidic residues" evidence="8">
    <location>
        <begin position="548"/>
        <end position="558"/>
    </location>
</feature>
<keyword evidence="6" id="KW-0539">Nucleus</keyword>
<dbReference type="PANTHER" id="PTHR23236">
    <property type="entry name" value="EUKARYOTIC TRANSLATION INITIATION FACTOR 4B/4H"/>
    <property type="match status" value="1"/>
</dbReference>
<proteinExistence type="inferred from homology"/>
<dbReference type="Proteomes" id="UP000749293">
    <property type="component" value="Unassembled WGS sequence"/>
</dbReference>
<dbReference type="Gene3D" id="3.30.70.330">
    <property type="match status" value="2"/>
</dbReference>
<dbReference type="GO" id="GO:0019843">
    <property type="term" value="F:rRNA binding"/>
    <property type="evidence" value="ECO:0007669"/>
    <property type="project" value="TreeGrafter"/>
</dbReference>
<dbReference type="EMBL" id="JAANYQ010000005">
    <property type="protein sequence ID" value="KAF4124089.1"/>
    <property type="molecule type" value="Genomic_DNA"/>
</dbReference>
<feature type="compositionally biased region" description="Basic and acidic residues" evidence="8">
    <location>
        <begin position="125"/>
        <end position="144"/>
    </location>
</feature>
<dbReference type="PROSITE" id="PS50102">
    <property type="entry name" value="RRM"/>
    <property type="match status" value="1"/>
</dbReference>
<comment type="function">
    <text evidence="1">Involved in pre-25S rRNA processing.</text>
</comment>
<dbReference type="InterPro" id="IPR000504">
    <property type="entry name" value="RRM_dom"/>
</dbReference>
<comment type="similarity">
    <text evidence="3">Belongs to the RRM RBM34 family.</text>
</comment>
<evidence type="ECO:0000256" key="5">
    <source>
        <dbReference type="ARBA" id="ARBA00022884"/>
    </source>
</evidence>
<evidence type="ECO:0000256" key="7">
    <source>
        <dbReference type="PROSITE-ProRule" id="PRU00176"/>
    </source>
</evidence>
<evidence type="ECO:0000256" key="3">
    <source>
        <dbReference type="ARBA" id="ARBA00007077"/>
    </source>
</evidence>